<accession>A0A344U663</accession>
<evidence type="ECO:0000313" key="2">
    <source>
        <dbReference type="Proteomes" id="UP000252004"/>
    </source>
</evidence>
<keyword evidence="2" id="KW-1185">Reference proteome</keyword>
<organism evidence="1 2">
    <name type="scientific">Streptomyces globosus</name>
    <dbReference type="NCBI Taxonomy" id="68209"/>
    <lineage>
        <taxon>Bacteria</taxon>
        <taxon>Bacillati</taxon>
        <taxon>Actinomycetota</taxon>
        <taxon>Actinomycetes</taxon>
        <taxon>Kitasatosporales</taxon>
        <taxon>Streptomycetaceae</taxon>
        <taxon>Streptomyces</taxon>
    </lineage>
</organism>
<dbReference type="AlphaFoldDB" id="A0A344U663"/>
<protein>
    <submittedName>
        <fullName evidence="1">Uncharacterized protein</fullName>
    </submittedName>
</protein>
<evidence type="ECO:0000313" key="1">
    <source>
        <dbReference type="EMBL" id="AXE26384.1"/>
    </source>
</evidence>
<dbReference type="EMBL" id="CP030862">
    <property type="protein sequence ID" value="AXE26384.1"/>
    <property type="molecule type" value="Genomic_DNA"/>
</dbReference>
<dbReference type="OrthoDB" id="4316026at2"/>
<reference evidence="1 2" key="1">
    <citation type="submission" date="2018-01" db="EMBL/GenBank/DDBJ databases">
        <title>Draft genome Sequence of streptomyces globosus LZH-48.</title>
        <authorList>
            <person name="Ran K."/>
            <person name="Li Z."/>
            <person name="Wei S."/>
            <person name="Dong R."/>
        </authorList>
    </citation>
    <scope>NUCLEOTIDE SEQUENCE [LARGE SCALE GENOMIC DNA]</scope>
    <source>
        <strain evidence="1 2">LZH-48</strain>
    </source>
</reference>
<proteinExistence type="predicted"/>
<dbReference type="KEGG" id="sgz:C0216_25605"/>
<dbReference type="RefSeq" id="WP_114057556.1">
    <property type="nucleotide sequence ID" value="NZ_CP030862.1"/>
</dbReference>
<sequence>MARHSDTSAPSPGRTVSAMLIDADMNNPLTAQTAVFAALVQLAQSHPELPGAYITTSQITPSEAHVLLDSPADLEAWRQATHTDALDVQLKDLRGENQLLFTAPVGRITLKVYTLFAPAPAAVGA</sequence>
<gene>
    <name evidence="1" type="ORF">C0216_25605</name>
</gene>
<dbReference type="Proteomes" id="UP000252004">
    <property type="component" value="Chromosome"/>
</dbReference>
<name>A0A344U663_9ACTN</name>